<comment type="caution">
    <text evidence="2">The sequence shown here is derived from an EMBL/GenBank/DDBJ whole genome shotgun (WGS) entry which is preliminary data.</text>
</comment>
<protein>
    <submittedName>
        <fullName evidence="2">Uncharacterized protein</fullName>
    </submittedName>
</protein>
<feature type="transmembrane region" description="Helical" evidence="1">
    <location>
        <begin position="15"/>
        <end position="35"/>
    </location>
</feature>
<keyword evidence="1" id="KW-0812">Transmembrane</keyword>
<keyword evidence="1" id="KW-0472">Membrane</keyword>
<keyword evidence="1" id="KW-1133">Transmembrane helix</keyword>
<feature type="transmembrane region" description="Helical" evidence="1">
    <location>
        <begin position="55"/>
        <end position="75"/>
    </location>
</feature>
<proteinExistence type="predicted"/>
<name>A0AAN6YDH1_9PEZI</name>
<keyword evidence="3" id="KW-1185">Reference proteome</keyword>
<evidence type="ECO:0000313" key="3">
    <source>
        <dbReference type="Proteomes" id="UP001301769"/>
    </source>
</evidence>
<gene>
    <name evidence="2" type="ORF">QBC37DRAFT_87775</name>
</gene>
<dbReference type="EMBL" id="MU858067">
    <property type="protein sequence ID" value="KAK4216596.1"/>
    <property type="molecule type" value="Genomic_DNA"/>
</dbReference>
<evidence type="ECO:0000256" key="1">
    <source>
        <dbReference type="SAM" id="Phobius"/>
    </source>
</evidence>
<sequence length="164" mass="18532">MKMGIFWWDGRKSKLHVSGASFFACTFTYVFVPWFKDLSSTRANRSSVLLPRSSWQLVLALLVSVMLRVGGGLSIHKHGGTCVFFERLSSIPSRLLTHSPGSSSGRDCSIDDIYRQQHIEMPTSLGSSRYAIPSPCPFVLPSSPFHRRPLWYNIQSIHWLFSVP</sequence>
<dbReference type="PROSITE" id="PS51257">
    <property type="entry name" value="PROKAR_LIPOPROTEIN"/>
    <property type="match status" value="1"/>
</dbReference>
<reference evidence="2" key="2">
    <citation type="submission" date="2023-05" db="EMBL/GenBank/DDBJ databases">
        <authorList>
            <consortium name="Lawrence Berkeley National Laboratory"/>
            <person name="Steindorff A."/>
            <person name="Hensen N."/>
            <person name="Bonometti L."/>
            <person name="Westerberg I."/>
            <person name="Brannstrom I.O."/>
            <person name="Guillou S."/>
            <person name="Cros-Aarteil S."/>
            <person name="Calhoun S."/>
            <person name="Haridas S."/>
            <person name="Kuo A."/>
            <person name="Mondo S."/>
            <person name="Pangilinan J."/>
            <person name="Riley R."/>
            <person name="Labutti K."/>
            <person name="Andreopoulos B."/>
            <person name="Lipzen A."/>
            <person name="Chen C."/>
            <person name="Yanf M."/>
            <person name="Daum C."/>
            <person name="Ng V."/>
            <person name="Clum A."/>
            <person name="Ohm R."/>
            <person name="Martin F."/>
            <person name="Silar P."/>
            <person name="Natvig D."/>
            <person name="Lalanne C."/>
            <person name="Gautier V."/>
            <person name="Ament-Velasquez S.L."/>
            <person name="Kruys A."/>
            <person name="Hutchinson M.I."/>
            <person name="Powell A.J."/>
            <person name="Barry K."/>
            <person name="Miller A.N."/>
            <person name="Grigoriev I.V."/>
            <person name="Debuchy R."/>
            <person name="Gladieux P."/>
            <person name="Thoren M.H."/>
            <person name="Johannesson H."/>
        </authorList>
    </citation>
    <scope>NUCLEOTIDE SEQUENCE</scope>
    <source>
        <strain evidence="2">PSN293</strain>
    </source>
</reference>
<organism evidence="2 3">
    <name type="scientific">Rhypophila decipiens</name>
    <dbReference type="NCBI Taxonomy" id="261697"/>
    <lineage>
        <taxon>Eukaryota</taxon>
        <taxon>Fungi</taxon>
        <taxon>Dikarya</taxon>
        <taxon>Ascomycota</taxon>
        <taxon>Pezizomycotina</taxon>
        <taxon>Sordariomycetes</taxon>
        <taxon>Sordariomycetidae</taxon>
        <taxon>Sordariales</taxon>
        <taxon>Naviculisporaceae</taxon>
        <taxon>Rhypophila</taxon>
    </lineage>
</organism>
<reference evidence="2" key="1">
    <citation type="journal article" date="2023" name="Mol. Phylogenet. Evol.">
        <title>Genome-scale phylogeny and comparative genomics of the fungal order Sordariales.</title>
        <authorList>
            <person name="Hensen N."/>
            <person name="Bonometti L."/>
            <person name="Westerberg I."/>
            <person name="Brannstrom I.O."/>
            <person name="Guillou S."/>
            <person name="Cros-Aarteil S."/>
            <person name="Calhoun S."/>
            <person name="Haridas S."/>
            <person name="Kuo A."/>
            <person name="Mondo S."/>
            <person name="Pangilinan J."/>
            <person name="Riley R."/>
            <person name="LaButti K."/>
            <person name="Andreopoulos B."/>
            <person name="Lipzen A."/>
            <person name="Chen C."/>
            <person name="Yan M."/>
            <person name="Daum C."/>
            <person name="Ng V."/>
            <person name="Clum A."/>
            <person name="Steindorff A."/>
            <person name="Ohm R.A."/>
            <person name="Martin F."/>
            <person name="Silar P."/>
            <person name="Natvig D.O."/>
            <person name="Lalanne C."/>
            <person name="Gautier V."/>
            <person name="Ament-Velasquez S.L."/>
            <person name="Kruys A."/>
            <person name="Hutchinson M.I."/>
            <person name="Powell A.J."/>
            <person name="Barry K."/>
            <person name="Miller A.N."/>
            <person name="Grigoriev I.V."/>
            <person name="Debuchy R."/>
            <person name="Gladieux P."/>
            <person name="Hiltunen Thoren M."/>
            <person name="Johannesson H."/>
        </authorList>
    </citation>
    <scope>NUCLEOTIDE SEQUENCE</scope>
    <source>
        <strain evidence="2">PSN293</strain>
    </source>
</reference>
<evidence type="ECO:0000313" key="2">
    <source>
        <dbReference type="EMBL" id="KAK4216596.1"/>
    </source>
</evidence>
<dbReference type="AlphaFoldDB" id="A0AAN6YDH1"/>
<dbReference type="Proteomes" id="UP001301769">
    <property type="component" value="Unassembled WGS sequence"/>
</dbReference>
<accession>A0AAN6YDH1</accession>